<protein>
    <recommendedName>
        <fullName evidence="3">Formyl transferase N-terminal domain-containing protein</fullName>
    </recommendedName>
</protein>
<feature type="non-terminal residue" evidence="4">
    <location>
        <position position="1"/>
    </location>
</feature>
<reference evidence="4" key="1">
    <citation type="submission" date="2021-02" db="EMBL/GenBank/DDBJ databases">
        <authorList>
            <person name="Nowell W R."/>
        </authorList>
    </citation>
    <scope>NUCLEOTIDE SEQUENCE</scope>
</reference>
<dbReference type="PANTHER" id="PTHR42706:SF1">
    <property type="entry name" value="FORMYLTETRAHYDROFOLATE DEFORMYLASE 2, MITOCHONDRIAL"/>
    <property type="match status" value="1"/>
</dbReference>
<feature type="domain" description="Formyl transferase N-terminal" evidence="3">
    <location>
        <begin position="137"/>
        <end position="236"/>
    </location>
</feature>
<accession>A0A819FRJ4</accession>
<dbReference type="InterPro" id="IPR002376">
    <property type="entry name" value="Formyl_transf_N"/>
</dbReference>
<organism evidence="4 5">
    <name type="scientific">Rotaria sordida</name>
    <dbReference type="NCBI Taxonomy" id="392033"/>
    <lineage>
        <taxon>Eukaryota</taxon>
        <taxon>Metazoa</taxon>
        <taxon>Spiralia</taxon>
        <taxon>Gnathifera</taxon>
        <taxon>Rotifera</taxon>
        <taxon>Eurotatoria</taxon>
        <taxon>Bdelloidea</taxon>
        <taxon>Philodinida</taxon>
        <taxon>Philodinidae</taxon>
        <taxon>Rotaria</taxon>
    </lineage>
</organism>
<dbReference type="Gene3D" id="3.90.175.10">
    <property type="entry name" value="Diphtheria Toxin, domain 1"/>
    <property type="match status" value="1"/>
</dbReference>
<dbReference type="SUPFAM" id="SSF53328">
    <property type="entry name" value="Formyltransferase"/>
    <property type="match status" value="1"/>
</dbReference>
<dbReference type="PANTHER" id="PTHR42706">
    <property type="entry name" value="FORMYLTETRAHYDROFOLATE DEFORMYLASE"/>
    <property type="match status" value="1"/>
</dbReference>
<evidence type="ECO:0000256" key="1">
    <source>
        <dbReference type="ARBA" id="ARBA00022563"/>
    </source>
</evidence>
<name>A0A819FRJ4_9BILA</name>
<evidence type="ECO:0000259" key="3">
    <source>
        <dbReference type="Pfam" id="PF00551"/>
    </source>
</evidence>
<evidence type="ECO:0000313" key="5">
    <source>
        <dbReference type="Proteomes" id="UP000663874"/>
    </source>
</evidence>
<dbReference type="Pfam" id="PF00551">
    <property type="entry name" value="Formyl_trans_N"/>
    <property type="match status" value="1"/>
</dbReference>
<sequence>MFACFNCGVDYLLFDHAKTSANPIRKPIRLSQQRIVTPPRSCTIQLQKIFLLNIQKSYQTVAAVTNNTLKIVVKDRMKQPIADDKTRCAVFISTNNTSLLSPLAYSISTLEYAFEIILVLLTLASLSDIARVNELYPAVDTKDQNVDGESQLHGSELIILDRYACRLSPSFIMAWRGRLLNIYPSLLPTFCHSSLPIRDALQAGVRITGVTIHFIGESNTDNDGSIIAQTSSCLMQSEDNSFSSLNDSLPCPRDDPIIERISSSPTDAMMMKKHILQSSSNNFHEIELDDLDADFVDSLGLKLNLMLPVYVQWKKQFDFEDHEESNFITFIQQLKDEEIISYYTDRIIKEAEQWNDEHGCGVIDLIRYSIIDRLESKRQYPITPFDTSRQNQWIDQICESVRDGELSYMRRLKIYSIDDYLSDSNEKDLRNSMKIFENKTTDEQIFFYHGTTEIHAQSIVTCGIRLVKRGSRPGDFGFGFYTTNNLIEALRHAEDRSIATHGEQRPACLVFSISKNEFNAHQLIRLLYEEKEEEFIREKMDESSFNNNNMLQWEIFVYKCLNDDPPLPLIHNKDAIIGPKSINLKDITLG</sequence>
<dbReference type="GO" id="GO:0008864">
    <property type="term" value="F:formyltetrahydrofolate deformylase activity"/>
    <property type="evidence" value="ECO:0007669"/>
    <property type="project" value="InterPro"/>
</dbReference>
<dbReference type="InterPro" id="IPR004810">
    <property type="entry name" value="PurU"/>
</dbReference>
<comment type="caution">
    <text evidence="4">The sequence shown here is derived from an EMBL/GenBank/DDBJ whole genome shotgun (WGS) entry which is preliminary data.</text>
</comment>
<dbReference type="Proteomes" id="UP000663874">
    <property type="component" value="Unassembled WGS sequence"/>
</dbReference>
<dbReference type="Gene3D" id="3.40.50.170">
    <property type="entry name" value="Formyl transferase, N-terminal domain"/>
    <property type="match status" value="1"/>
</dbReference>
<proteinExistence type="predicted"/>
<dbReference type="InterPro" id="IPR036477">
    <property type="entry name" value="Formyl_transf_N_sf"/>
</dbReference>
<dbReference type="AlphaFoldDB" id="A0A819FRJ4"/>
<evidence type="ECO:0000313" key="4">
    <source>
        <dbReference type="EMBL" id="CAF3869903.1"/>
    </source>
</evidence>
<dbReference type="GO" id="GO:0006730">
    <property type="term" value="P:one-carbon metabolic process"/>
    <property type="evidence" value="ECO:0007669"/>
    <property type="project" value="UniProtKB-KW"/>
</dbReference>
<dbReference type="GO" id="GO:0006189">
    <property type="term" value="P:'de novo' IMP biosynthetic process"/>
    <property type="evidence" value="ECO:0007669"/>
    <property type="project" value="InterPro"/>
</dbReference>
<keyword evidence="2" id="KW-0378">Hydrolase</keyword>
<dbReference type="SUPFAM" id="SSF56399">
    <property type="entry name" value="ADP-ribosylation"/>
    <property type="match status" value="1"/>
</dbReference>
<keyword evidence="1" id="KW-0554">One-carbon metabolism</keyword>
<dbReference type="EMBL" id="CAJOBE010003257">
    <property type="protein sequence ID" value="CAF3869903.1"/>
    <property type="molecule type" value="Genomic_DNA"/>
</dbReference>
<gene>
    <name evidence="4" type="ORF">FNK824_LOCUS18950</name>
</gene>
<evidence type="ECO:0000256" key="2">
    <source>
        <dbReference type="ARBA" id="ARBA00022801"/>
    </source>
</evidence>